<protein>
    <submittedName>
        <fullName evidence="1">Uncharacterized protein</fullName>
    </submittedName>
</protein>
<evidence type="ECO:0000313" key="1">
    <source>
        <dbReference type="EMBL" id="QBY56019.1"/>
    </source>
</evidence>
<dbReference type="RefSeq" id="WP_135707190.1">
    <property type="nucleotide sequence ID" value="NZ_CP038637.1"/>
</dbReference>
<keyword evidence="1" id="KW-0614">Plasmid</keyword>
<dbReference type="Proteomes" id="UP000295294">
    <property type="component" value="Plasmid unnamed2"/>
</dbReference>
<accession>A0A4P7LMG7</accession>
<dbReference type="KEGG" id="cox:E0W60_33730"/>
<geneLocation type="plasmid" evidence="1">
    <name>unnamed2</name>
</geneLocation>
<reference evidence="1 2" key="1">
    <citation type="submission" date="2019-03" db="EMBL/GenBank/DDBJ databases">
        <title>Efficiently degradation of phenoxyalkanoic acid herbicides by Cupriavidus oxalaticus strain X32.</title>
        <authorList>
            <person name="Sheng X."/>
        </authorList>
    </citation>
    <scope>NUCLEOTIDE SEQUENCE [LARGE SCALE GENOMIC DNA]</scope>
    <source>
        <strain evidence="1 2">X32</strain>
        <plasmid evidence="1 2">unnamed2</plasmid>
    </source>
</reference>
<dbReference type="AlphaFoldDB" id="A0A4P7LMG7"/>
<sequence length="179" mass="20159">MTVTLNFNEALSGLDFISNRTFKTKDPAERRVYTLRLIERLIDQLDIQAREATESEDFYLRRALACCAAGTYEEAVDYAFRAAEVGSTPVYNGGIDLQDSTSSLRQLLDAARASDEKLVLKPCPKCREQEKVDAEFHPGTAYVICLACGHKGPERLPREDVSRRALLESVVRAWNNLDR</sequence>
<dbReference type="EMBL" id="CP038637">
    <property type="protein sequence ID" value="QBY56019.1"/>
    <property type="molecule type" value="Genomic_DNA"/>
</dbReference>
<gene>
    <name evidence="1" type="ORF">E0W60_33730</name>
</gene>
<evidence type="ECO:0000313" key="2">
    <source>
        <dbReference type="Proteomes" id="UP000295294"/>
    </source>
</evidence>
<name>A0A4P7LMG7_9BURK</name>
<organism evidence="1 2">
    <name type="scientific">Cupriavidus oxalaticus</name>
    <dbReference type="NCBI Taxonomy" id="96344"/>
    <lineage>
        <taxon>Bacteria</taxon>
        <taxon>Pseudomonadati</taxon>
        <taxon>Pseudomonadota</taxon>
        <taxon>Betaproteobacteria</taxon>
        <taxon>Burkholderiales</taxon>
        <taxon>Burkholderiaceae</taxon>
        <taxon>Cupriavidus</taxon>
    </lineage>
</organism>
<proteinExistence type="predicted"/>